<accession>A0A9D1AM93</accession>
<organism evidence="3 4">
    <name type="scientific">Candidatus Caccousia avicola</name>
    <dbReference type="NCBI Taxonomy" id="2840721"/>
    <lineage>
        <taxon>Bacteria</taxon>
        <taxon>Bacillati</taxon>
        <taxon>Bacillota</taxon>
        <taxon>Clostridia</taxon>
        <taxon>Eubacteriales</taxon>
        <taxon>Oscillospiraceae</taxon>
        <taxon>Oscillospiraceae incertae sedis</taxon>
        <taxon>Candidatus Caccousia</taxon>
    </lineage>
</organism>
<feature type="transmembrane region" description="Helical" evidence="2">
    <location>
        <begin position="87"/>
        <end position="109"/>
    </location>
</feature>
<dbReference type="EMBL" id="DVGZ01000059">
    <property type="protein sequence ID" value="HIR47187.1"/>
    <property type="molecule type" value="Genomic_DNA"/>
</dbReference>
<feature type="compositionally biased region" description="Basic and acidic residues" evidence="1">
    <location>
        <begin position="1"/>
        <end position="10"/>
    </location>
</feature>
<feature type="compositionally biased region" description="Basic and acidic residues" evidence="1">
    <location>
        <begin position="50"/>
        <end position="71"/>
    </location>
</feature>
<evidence type="ECO:0000256" key="2">
    <source>
        <dbReference type="SAM" id="Phobius"/>
    </source>
</evidence>
<reference evidence="3" key="2">
    <citation type="journal article" date="2021" name="PeerJ">
        <title>Extensive microbial diversity within the chicken gut microbiome revealed by metagenomics and culture.</title>
        <authorList>
            <person name="Gilroy R."/>
            <person name="Ravi A."/>
            <person name="Getino M."/>
            <person name="Pursley I."/>
            <person name="Horton D.L."/>
            <person name="Alikhan N.F."/>
            <person name="Baker D."/>
            <person name="Gharbi K."/>
            <person name="Hall N."/>
            <person name="Watson M."/>
            <person name="Adriaenssens E.M."/>
            <person name="Foster-Nyarko E."/>
            <person name="Jarju S."/>
            <person name="Secka A."/>
            <person name="Antonio M."/>
            <person name="Oren A."/>
            <person name="Chaudhuri R.R."/>
            <person name="La Ragione R."/>
            <person name="Hildebrand F."/>
            <person name="Pallen M.J."/>
        </authorList>
    </citation>
    <scope>NUCLEOTIDE SEQUENCE</scope>
    <source>
        <strain evidence="3">ChiSxjej1B13-7958</strain>
    </source>
</reference>
<dbReference type="AlphaFoldDB" id="A0A9D1AM93"/>
<comment type="caution">
    <text evidence="3">The sequence shown here is derived from an EMBL/GenBank/DDBJ whole genome shotgun (WGS) entry which is preliminary data.</text>
</comment>
<evidence type="ECO:0000313" key="3">
    <source>
        <dbReference type="EMBL" id="HIR47187.1"/>
    </source>
</evidence>
<protein>
    <submittedName>
        <fullName evidence="3">Gldg family protein</fullName>
    </submittedName>
</protein>
<feature type="compositionally biased region" description="Low complexity" evidence="1">
    <location>
        <begin position="23"/>
        <end position="34"/>
    </location>
</feature>
<gene>
    <name evidence="3" type="ORF">IAB89_05950</name>
</gene>
<proteinExistence type="predicted"/>
<evidence type="ECO:0000256" key="1">
    <source>
        <dbReference type="SAM" id="MobiDB-lite"/>
    </source>
</evidence>
<keyword evidence="2" id="KW-0472">Membrane</keyword>
<evidence type="ECO:0000313" key="4">
    <source>
        <dbReference type="Proteomes" id="UP000824242"/>
    </source>
</evidence>
<name>A0A9D1AM93_9FIRM</name>
<keyword evidence="2" id="KW-0812">Transmembrane</keyword>
<feature type="region of interest" description="Disordered" evidence="1">
    <location>
        <begin position="1"/>
        <end position="74"/>
    </location>
</feature>
<sequence length="554" mass="60563">MNHDNEKNPRVDNTPENTEDVNAAAPAEQTEAAQDSAPEISEEVQAAADQAKKRSEEKKKKNKDKKKEKMTLKQRLTSQKFKHGSMATALTAVFIVAVVLVNVLVGILGERFPSMNLDMTKSADNSLSEEAAEVVDTVDEKTEIIIMMEESTAKSNANYQKVDAISAKMAERNSNITVEYKNPDKEPGMLSEYDGLTSGSVLVRTEKRYRVVTSSDLFPVKYDQSTYQQISYTDVNGALASALSAVNADTMPIVAFDTGHDEMLDMTSYKEILNDNNFDTVDFNLLTEEIPESAQIVVLGVPATDLSEAEVEKLNTYLNDTSTSMDRSVMVVSYPAQGELPVLNSYLNEWGMNVTPAEVIEGDSSSYVQSPEMILANVSDSLDLDGADSYSYILSPQTNPIEILWEGRNSVSTHPLLTSSESSYIYDVATQEEKTDETGSYNLAAAGVKMIKGEDGEYFNANVIVIGSPYLFNASFTGSSTYGNGQYIADLSKYATGTTGSSTAVYSTPTQTITYDIAMSGGQIMFIGLGVFTVLIPLAFLITGIVVFFRRRHL</sequence>
<reference evidence="3" key="1">
    <citation type="submission" date="2020-10" db="EMBL/GenBank/DDBJ databases">
        <authorList>
            <person name="Gilroy R."/>
        </authorList>
    </citation>
    <scope>NUCLEOTIDE SEQUENCE</scope>
    <source>
        <strain evidence="3">ChiSxjej1B13-7958</strain>
    </source>
</reference>
<dbReference type="Proteomes" id="UP000824242">
    <property type="component" value="Unassembled WGS sequence"/>
</dbReference>
<feature type="transmembrane region" description="Helical" evidence="2">
    <location>
        <begin position="524"/>
        <end position="549"/>
    </location>
</feature>
<keyword evidence="2" id="KW-1133">Transmembrane helix</keyword>